<dbReference type="CDD" id="cd13120">
    <property type="entry name" value="BF2867_like_N"/>
    <property type="match status" value="1"/>
</dbReference>
<name>A0AA41D7W2_9BACT</name>
<evidence type="ECO:0000256" key="2">
    <source>
        <dbReference type="ARBA" id="ARBA00022737"/>
    </source>
</evidence>
<dbReference type="GO" id="GO:0035591">
    <property type="term" value="F:signaling adaptor activity"/>
    <property type="evidence" value="ECO:0007669"/>
    <property type="project" value="TreeGrafter"/>
</dbReference>
<dbReference type="EMBL" id="JACJMO010000004">
    <property type="protein sequence ID" value="MBM6856981.1"/>
    <property type="molecule type" value="Genomic_DNA"/>
</dbReference>
<evidence type="ECO:0000313" key="5">
    <source>
        <dbReference type="Proteomes" id="UP000698924"/>
    </source>
</evidence>
<dbReference type="Proteomes" id="UP000698924">
    <property type="component" value="Unassembled WGS sequence"/>
</dbReference>
<dbReference type="AlphaFoldDB" id="A0AA41D7W2"/>
<dbReference type="PANTHER" id="PTHR47566">
    <property type="match status" value="1"/>
</dbReference>
<keyword evidence="1" id="KW-0433">Leucine-rich repeat</keyword>
<comment type="caution">
    <text evidence="4">The sequence shown here is derived from an EMBL/GenBank/DDBJ whole genome shotgun (WGS) entry which is preliminary data.</text>
</comment>
<proteinExistence type="predicted"/>
<evidence type="ECO:0000256" key="1">
    <source>
        <dbReference type="ARBA" id="ARBA00022614"/>
    </source>
</evidence>
<keyword evidence="3" id="KW-0732">Signal</keyword>
<evidence type="ECO:0000313" key="4">
    <source>
        <dbReference type="EMBL" id="MBM6856981.1"/>
    </source>
</evidence>
<dbReference type="RefSeq" id="WP_218417845.1">
    <property type="nucleotide sequence ID" value="NZ_JAAZTS010000004.1"/>
</dbReference>
<dbReference type="PROSITE" id="PS51257">
    <property type="entry name" value="PROKAR_LIPOPROTEIN"/>
    <property type="match status" value="1"/>
</dbReference>
<dbReference type="PANTHER" id="PTHR47566:SF1">
    <property type="entry name" value="PROTEIN NUD1"/>
    <property type="match status" value="1"/>
</dbReference>
<organism evidence="4 5">
    <name type="scientific">Caecibacteroides pullorum</name>
    <dbReference type="NCBI Taxonomy" id="2725562"/>
    <lineage>
        <taxon>Bacteria</taxon>
        <taxon>Pseudomonadati</taxon>
        <taxon>Bacteroidota</taxon>
        <taxon>Bacteroidia</taxon>
        <taxon>Bacteroidales</taxon>
        <taxon>Bacteroidaceae</taxon>
        <taxon>Caecibacteroides</taxon>
    </lineage>
</organism>
<evidence type="ECO:0000256" key="3">
    <source>
        <dbReference type="SAM" id="SignalP"/>
    </source>
</evidence>
<gene>
    <name evidence="4" type="ORF">H6D15_05085</name>
</gene>
<accession>A0AA41D7W2</accession>
<feature type="chain" id="PRO_5041304401" description="Internalin-J" evidence="3">
    <location>
        <begin position="31"/>
        <end position="585"/>
    </location>
</feature>
<feature type="signal peptide" evidence="3">
    <location>
        <begin position="1"/>
        <end position="30"/>
    </location>
</feature>
<keyword evidence="2" id="KW-0677">Repeat</keyword>
<evidence type="ECO:0008006" key="6">
    <source>
        <dbReference type="Google" id="ProtNLM"/>
    </source>
</evidence>
<keyword evidence="5" id="KW-1185">Reference proteome</keyword>
<sequence length="585" mass="64649">MGLVKNCMRQMKTRNFLWTLPLAAVTLVMAACSNDEIIGGESQLGETVKMTFTADAPQTRTILLPVEPSTDWRGVEWQLGDAISVFDKNNANNCFGNYDEDDLGKFSGTAVESDSYIAVYPYNKQMVCNGKTISGLSLPFTQEAVAGTFAQNLSLAWAQTTSGSMFLEFHHLCAVVKFSIFGQEAEQVETVTLTDNAQKTLGYDKFGIVIQGEGEEEQASLNERGESFSSIVLNAPEGGFVSGSDYYFVILPDKEQAENAPFQSGLTLSFKMKDGNTIEKRTDKAIEMNVGEIANLGSISLEEKKITNKELIDALENVVVYPETFDKDENGFVPITGKNEDIIAGIVSMNIDNYYPFLTDLSGIEYLSNLEYLYCSQLEIESLDVSSLKKLKQLRCNDNPDLKTLNVSGLTNLETLECSNTGLTSLDVRGLENLQQLLCENSKSLSLTLGTHLNLIELSCNGCNLSSLDVSSFTALEKLDCGNNQNLKSLTLGNLSALTYLMCYRCQLSTLDVSGLTNLSDLDCAENKLSELDLRKNENLTSLYCGEQVDCNDDNKMRLYLPESLVDMWNNDWESSSRYVELVTE</sequence>
<dbReference type="InterPro" id="IPR052574">
    <property type="entry name" value="CDIRP"/>
</dbReference>
<protein>
    <recommendedName>
        <fullName evidence="6">Internalin-J</fullName>
    </recommendedName>
</protein>
<reference evidence="4 5" key="1">
    <citation type="journal article" date="2021" name="Sci. Rep.">
        <title>The distribution of antibiotic resistance genes in chicken gut microbiota commensals.</title>
        <authorList>
            <person name="Juricova H."/>
            <person name="Matiasovicova J."/>
            <person name="Kubasova T."/>
            <person name="Cejkova D."/>
            <person name="Rychlik I."/>
        </authorList>
    </citation>
    <scope>NUCLEOTIDE SEQUENCE [LARGE SCALE GENOMIC DNA]</scope>
    <source>
        <strain evidence="4 5">An421</strain>
    </source>
</reference>